<feature type="transmembrane region" description="Helical" evidence="1">
    <location>
        <begin position="148"/>
        <end position="167"/>
    </location>
</feature>
<evidence type="ECO:0000313" key="3">
    <source>
        <dbReference type="Proteomes" id="UP000240883"/>
    </source>
</evidence>
<dbReference type="Proteomes" id="UP000240883">
    <property type="component" value="Unassembled WGS sequence"/>
</dbReference>
<evidence type="ECO:0000256" key="1">
    <source>
        <dbReference type="SAM" id="Phobius"/>
    </source>
</evidence>
<keyword evidence="1" id="KW-0472">Membrane</keyword>
<gene>
    <name evidence="2" type="ORF">BS50DRAFT_509874</name>
</gene>
<accession>A0A2T2MZY2</accession>
<protein>
    <submittedName>
        <fullName evidence="2">Uncharacterized protein</fullName>
    </submittedName>
</protein>
<organism evidence="2 3">
    <name type="scientific">Corynespora cassiicola Philippines</name>
    <dbReference type="NCBI Taxonomy" id="1448308"/>
    <lineage>
        <taxon>Eukaryota</taxon>
        <taxon>Fungi</taxon>
        <taxon>Dikarya</taxon>
        <taxon>Ascomycota</taxon>
        <taxon>Pezizomycotina</taxon>
        <taxon>Dothideomycetes</taxon>
        <taxon>Pleosporomycetidae</taxon>
        <taxon>Pleosporales</taxon>
        <taxon>Corynesporascaceae</taxon>
        <taxon>Corynespora</taxon>
    </lineage>
</organism>
<dbReference type="AlphaFoldDB" id="A0A2T2MZY2"/>
<evidence type="ECO:0000313" key="2">
    <source>
        <dbReference type="EMBL" id="PSN58744.1"/>
    </source>
</evidence>
<name>A0A2T2MZY2_CORCC</name>
<dbReference type="OrthoDB" id="3695132at2759"/>
<keyword evidence="1" id="KW-0812">Transmembrane</keyword>
<sequence>FNLTSGLSDPSLSLSSTLRERDILQDIQSGANSLFGMAATRASDAADHVQSAVISATSSAASSAAAFLQGIEEHVPQNCSLGTRRFCVGYKLDLRCSGLPFNLSSLLPDVVRDLPDPIESTIRERVDALSPLADILAQFPVFYLPNTLIAGLVLVAVLTSLSIWLALDRLSRVAVILQKLNIGLRVPVILVVGLVCCVPSMLLAFMVRTLVQEAEGLPSWVEVEKGEAGRLSFGVLGCALPCLGSQCTPSRYARPAMQHPNFDTPHLHQYGSNSGRDSSNRIARRRRTIGISNICYRVWC</sequence>
<keyword evidence="1" id="KW-1133">Transmembrane helix</keyword>
<feature type="transmembrane region" description="Helical" evidence="1">
    <location>
        <begin position="188"/>
        <end position="207"/>
    </location>
</feature>
<reference evidence="2 3" key="1">
    <citation type="journal article" date="2018" name="Front. Microbiol.">
        <title>Genome-Wide Analysis of Corynespora cassiicola Leaf Fall Disease Putative Effectors.</title>
        <authorList>
            <person name="Lopez D."/>
            <person name="Ribeiro S."/>
            <person name="Label P."/>
            <person name="Fumanal B."/>
            <person name="Venisse J.S."/>
            <person name="Kohler A."/>
            <person name="de Oliveira R.R."/>
            <person name="Labutti K."/>
            <person name="Lipzen A."/>
            <person name="Lail K."/>
            <person name="Bauer D."/>
            <person name="Ohm R.A."/>
            <person name="Barry K.W."/>
            <person name="Spatafora J."/>
            <person name="Grigoriev I.V."/>
            <person name="Martin F.M."/>
            <person name="Pujade-Renaud V."/>
        </authorList>
    </citation>
    <scope>NUCLEOTIDE SEQUENCE [LARGE SCALE GENOMIC DNA]</scope>
    <source>
        <strain evidence="2 3">Philippines</strain>
    </source>
</reference>
<keyword evidence="3" id="KW-1185">Reference proteome</keyword>
<proteinExistence type="predicted"/>
<dbReference type="EMBL" id="KZ678205">
    <property type="protein sequence ID" value="PSN58744.1"/>
    <property type="molecule type" value="Genomic_DNA"/>
</dbReference>
<feature type="non-terminal residue" evidence="2">
    <location>
        <position position="1"/>
    </location>
</feature>